<name>A0A1V3WEM7_MYCKA</name>
<evidence type="ECO:0000313" key="1">
    <source>
        <dbReference type="EMBL" id="OOK65365.1"/>
    </source>
</evidence>
<comment type="caution">
    <text evidence="1">The sequence shown here is derived from an EMBL/GenBank/DDBJ whole genome shotgun (WGS) entry which is preliminary data.</text>
</comment>
<accession>A0A1V3WEM7</accession>
<gene>
    <name evidence="1" type="ORF">BZL29_7858</name>
</gene>
<evidence type="ECO:0000313" key="2">
    <source>
        <dbReference type="Proteomes" id="UP000188532"/>
    </source>
</evidence>
<dbReference type="AlphaFoldDB" id="A0A1V3WEM7"/>
<protein>
    <submittedName>
        <fullName evidence="1">Uncharacterized protein</fullName>
    </submittedName>
</protein>
<dbReference type="EMBL" id="MVBN01000011">
    <property type="protein sequence ID" value="OOK65365.1"/>
    <property type="molecule type" value="Genomic_DNA"/>
</dbReference>
<sequence length="80" mass="8904">MWASNAQQLSNGDNKPLSSRAVAWTRRKILESAADDMIVAERLMRVANFIDPPQRLLAPGFLARVAAHHIRRGPTGHSIF</sequence>
<dbReference type="Proteomes" id="UP000188532">
    <property type="component" value="Unassembled WGS sequence"/>
</dbReference>
<proteinExistence type="predicted"/>
<reference evidence="1 2" key="1">
    <citation type="submission" date="2017-02" db="EMBL/GenBank/DDBJ databases">
        <title>Complete genome sequences of Mycobacterium kansasii strains isolated from rhesus macaques.</title>
        <authorList>
            <person name="Panda A."/>
            <person name="Nagaraj S."/>
            <person name="Zhao X."/>
            <person name="Tettelin H."/>
            <person name="Detolla L.J."/>
        </authorList>
    </citation>
    <scope>NUCLEOTIDE SEQUENCE [LARGE SCALE GENOMIC DNA]</scope>
    <source>
        <strain evidence="1 2">11-3469</strain>
    </source>
</reference>
<organism evidence="1 2">
    <name type="scientific">Mycobacterium kansasii</name>
    <dbReference type="NCBI Taxonomy" id="1768"/>
    <lineage>
        <taxon>Bacteria</taxon>
        <taxon>Bacillati</taxon>
        <taxon>Actinomycetota</taxon>
        <taxon>Actinomycetes</taxon>
        <taxon>Mycobacteriales</taxon>
        <taxon>Mycobacteriaceae</taxon>
        <taxon>Mycobacterium</taxon>
    </lineage>
</organism>